<sequence>MSSYLWKYYLEDDVERFRHLLETAGYNVKGHTQKGGGAGQITGGGAVVGSPATMGTSPTITSKSRKASGFGQSGTPLTNHGATTLTRADLNWRDNSGLTILHHTASSIAEDAMEFAQALIDHPLTDLYLQDLENGWTALHRAFYFGNITIARAILERDAENALGHGGTGIVQRNVGLIKIKDREGHGPLDLYAATIKDRTLRPESEGRPRAGSIAGSEDERNGVDHTGGDEEEERRGSLIATHNIGGDELYTFGSNRNITLGFGNEDDRQFPERIALKRPEHLLQRFYREYLEDYEKTWGPFDQSVLEGPRSNLANSLPVDSIPWAIRSKPIIIQDVHMSKLHTVVLTTDPESNLYMCGHGPGGRLGTGDERTRFNLVCIEGGALTGKKVATVALGQNHSLALSEEGEIFSWGNNGFGQLGYALPKTSRDDEDPIQTSPRQIFGPLKRELVIGVAASRIHSVAHTSSSLYTFGKNEGQLGIVDSDARSLETQVIPRKVAASLFSHAISSVSAADKATICLLENHDVWVFANYGYTKVQFPLNGFSNHFLKQSFLLTKYDTTANHICKVTSGGDTICALSSSGEIYTLSVSQRPDMQQSSASTTNPSKIKGALSPPQRIWSLKTNNMAARDVGVDADGSIILSTEEGSVWKRSRRAKMKDTAVVGTTEYKPKDYKFSRISGLTRVTAVRASAYGSYAAVRKDCDVTRTQTAVEDQTLWEDMFALLSFNELQGEEAVEDSETEEPAPRFWQSRKTPDGLALLRKHLLESKDPEQDLDQLLKGESTAGYDVLVGSTISDIRIPAHQLVLAGRSRVLRQGLNQLRKGGDFTVPELLSGAIDCQGTITLLFQGLDVLTLLNFVLYCYVDSVVDYWHYIRQSPKNAFRYRQIRTELMRMASKLDLHHLEPAVRQMVEPSRTLNMDLDIALKDHLLLANGDIKVQLADEDVLVHRALVCQRCPFFEGLFMGRAGGRWLEERLGQLNQPSEAVAVDLKHIESRVFQIVLRHIYADTGEELFDDIISADVDEFLDVVMEVMSVANELMLDRLSQICQKVVGRYVNARNVCGLLNAIAPSSVTEFKDAALEYMCLNLEAMLQGGLLDELDEDLLLELDGIVRDNQLASMPYAKSGRAEALLHERHPELAELLDRDRQTKIDAIQLHDKYHDPEIWAPGSFRAFSFDDHAHDSPSQSKARRKSSKGLASPALKGKEPVRDNKTDLDGELSELGQSLARDTAFQLPRSAQNDVAVGTPSDVWFDSRGKPFSPQLGPMKDAKAAQSPVPMSPSLTPSAGPPSTPGGAPWAASPSPGGKLGMKDIMAQASSSRVSNLSLGIAASRTQPTSDGPSAPPAAPAAPKMSQKERKKMIQAQAEAVAAAQKPDKASSPWQIASSTKVPSLKDVLDTPKQGSRGGSPRPSPSRTPSTPQLTMRQTIANPKPAASPKNVIGPAGQAQLPQRSVSGSAGPKPVVASPSQPARPSPTPRQVSGMASAISPTPPPNIASSDAFPTIQSVRHQPRPVEPSLQLSMADIVAQQQLEKDIIKEAAAARSLQDIQAEQEFQEWWDKETARMKEQEEMEQGQGSRNAGAKRGKSRGPRGGGGRGRGGAAKSSGAKEGSTVKGGRGGAVPATSGSRGSRS</sequence>
<proteinExistence type="predicted"/>
<protein>
    <submittedName>
        <fullName evidence="1">Uncharacterized protein</fullName>
    </submittedName>
</protein>
<evidence type="ECO:0000313" key="2">
    <source>
        <dbReference type="Proteomes" id="UP001320706"/>
    </source>
</evidence>
<dbReference type="Proteomes" id="UP001320706">
    <property type="component" value="Unassembled WGS sequence"/>
</dbReference>
<reference evidence="1" key="1">
    <citation type="submission" date="2024-02" db="EMBL/GenBank/DDBJ databases">
        <title>Metagenome Assembled Genome of Zalaria obscura JY119.</title>
        <authorList>
            <person name="Vighnesh L."/>
            <person name="Jagadeeshwari U."/>
            <person name="Venkata Ramana C."/>
            <person name="Sasikala C."/>
        </authorList>
    </citation>
    <scope>NUCLEOTIDE SEQUENCE</scope>
    <source>
        <strain evidence="1">JY119</strain>
    </source>
</reference>
<evidence type="ECO:0000313" key="1">
    <source>
        <dbReference type="EMBL" id="KAK8217541.1"/>
    </source>
</evidence>
<gene>
    <name evidence="1" type="ORF">M8818_001299</name>
</gene>
<dbReference type="EMBL" id="JAMKPW020000005">
    <property type="protein sequence ID" value="KAK8217541.1"/>
    <property type="molecule type" value="Genomic_DNA"/>
</dbReference>
<accession>A0ACC3SLP0</accession>
<keyword evidence="2" id="KW-1185">Reference proteome</keyword>
<organism evidence="1 2">
    <name type="scientific">Zalaria obscura</name>
    <dbReference type="NCBI Taxonomy" id="2024903"/>
    <lineage>
        <taxon>Eukaryota</taxon>
        <taxon>Fungi</taxon>
        <taxon>Dikarya</taxon>
        <taxon>Ascomycota</taxon>
        <taxon>Pezizomycotina</taxon>
        <taxon>Dothideomycetes</taxon>
        <taxon>Dothideomycetidae</taxon>
        <taxon>Dothideales</taxon>
        <taxon>Zalariaceae</taxon>
        <taxon>Zalaria</taxon>
    </lineage>
</organism>
<name>A0ACC3SLP0_9PEZI</name>
<comment type="caution">
    <text evidence="1">The sequence shown here is derived from an EMBL/GenBank/DDBJ whole genome shotgun (WGS) entry which is preliminary data.</text>
</comment>